<dbReference type="PANTHER" id="PTHR42894:SF1">
    <property type="entry name" value="N-(5'-PHOSPHORIBOSYL)ANTHRANILATE ISOMERASE"/>
    <property type="match status" value="1"/>
</dbReference>
<evidence type="ECO:0000313" key="12">
    <source>
        <dbReference type="Proteomes" id="UP001447842"/>
    </source>
</evidence>
<evidence type="ECO:0000256" key="2">
    <source>
        <dbReference type="ARBA" id="ARBA00004664"/>
    </source>
</evidence>
<evidence type="ECO:0000256" key="1">
    <source>
        <dbReference type="ARBA" id="ARBA00001164"/>
    </source>
</evidence>
<organism evidence="11 12">
    <name type="scientific">Sulfurimonas diazotrophicus</name>
    <dbReference type="NCBI Taxonomy" id="3131939"/>
    <lineage>
        <taxon>Bacteria</taxon>
        <taxon>Pseudomonadati</taxon>
        <taxon>Campylobacterota</taxon>
        <taxon>Epsilonproteobacteria</taxon>
        <taxon>Campylobacterales</taxon>
        <taxon>Sulfurimonadaceae</taxon>
        <taxon>Sulfurimonas</taxon>
    </lineage>
</organism>
<comment type="catalytic activity">
    <reaction evidence="1 9">
        <text>N-(5-phospho-beta-D-ribosyl)anthranilate = 1-(2-carboxyphenylamino)-1-deoxy-D-ribulose 5-phosphate</text>
        <dbReference type="Rhea" id="RHEA:21540"/>
        <dbReference type="ChEBI" id="CHEBI:18277"/>
        <dbReference type="ChEBI" id="CHEBI:58613"/>
        <dbReference type="EC" id="5.3.1.24"/>
    </reaction>
</comment>
<dbReference type="InterPro" id="IPR013785">
    <property type="entry name" value="Aldolase_TIM"/>
</dbReference>
<evidence type="ECO:0000256" key="6">
    <source>
        <dbReference type="ARBA" id="ARBA00022822"/>
    </source>
</evidence>
<dbReference type="InterPro" id="IPR001240">
    <property type="entry name" value="PRAI_dom"/>
</dbReference>
<reference evidence="11 12" key="1">
    <citation type="submission" date="2024-03" db="EMBL/GenBank/DDBJ databases">
        <title>Sulfurimonas sp. HSL3-1.</title>
        <authorList>
            <person name="Wang S."/>
        </authorList>
    </citation>
    <scope>NUCLEOTIDE SEQUENCE [LARGE SCALE GENOMIC DNA]</scope>
    <source>
        <strain evidence="11 12">HSL3-1</strain>
    </source>
</reference>
<dbReference type="Pfam" id="PF00697">
    <property type="entry name" value="PRAI"/>
    <property type="match status" value="1"/>
</dbReference>
<evidence type="ECO:0000256" key="8">
    <source>
        <dbReference type="ARBA" id="ARBA00023235"/>
    </source>
</evidence>
<evidence type="ECO:0000313" key="11">
    <source>
        <dbReference type="EMBL" id="XAU14110.1"/>
    </source>
</evidence>
<feature type="domain" description="N-(5'phosphoribosyl) anthranilate isomerase (PRAI)" evidence="10">
    <location>
        <begin position="3"/>
        <end position="191"/>
    </location>
</feature>
<dbReference type="Gene3D" id="3.20.20.70">
    <property type="entry name" value="Aldolase class I"/>
    <property type="match status" value="1"/>
</dbReference>
<name>A0ABZ3H8S8_9BACT</name>
<protein>
    <recommendedName>
        <fullName evidence="4 9">N-(5'-phosphoribosyl)anthranilate isomerase</fullName>
        <shortName evidence="9">PRAI</shortName>
        <ecNumber evidence="3 9">5.3.1.24</ecNumber>
    </recommendedName>
</protein>
<dbReference type="SUPFAM" id="SSF51366">
    <property type="entry name" value="Ribulose-phoshate binding barrel"/>
    <property type="match status" value="1"/>
</dbReference>
<accession>A0ABZ3H8S8</accession>
<evidence type="ECO:0000256" key="7">
    <source>
        <dbReference type="ARBA" id="ARBA00023141"/>
    </source>
</evidence>
<keyword evidence="5 9" id="KW-0028">Amino-acid biosynthesis</keyword>
<keyword evidence="8 9" id="KW-0413">Isomerase</keyword>
<dbReference type="Proteomes" id="UP001447842">
    <property type="component" value="Chromosome"/>
</dbReference>
<gene>
    <name evidence="9" type="primary">trpF</name>
    <name evidence="11" type="ORF">WCY31_07555</name>
</gene>
<dbReference type="HAMAP" id="MF_00135">
    <property type="entry name" value="PRAI"/>
    <property type="match status" value="1"/>
</dbReference>
<keyword evidence="7 9" id="KW-0057">Aromatic amino acid biosynthesis</keyword>
<dbReference type="EMBL" id="CP147920">
    <property type="protein sequence ID" value="XAU14110.1"/>
    <property type="molecule type" value="Genomic_DNA"/>
</dbReference>
<dbReference type="CDD" id="cd00405">
    <property type="entry name" value="PRAI"/>
    <property type="match status" value="1"/>
</dbReference>
<keyword evidence="12" id="KW-1185">Reference proteome</keyword>
<dbReference type="InterPro" id="IPR044643">
    <property type="entry name" value="TrpF_fam"/>
</dbReference>
<evidence type="ECO:0000256" key="9">
    <source>
        <dbReference type="HAMAP-Rule" id="MF_00135"/>
    </source>
</evidence>
<evidence type="ECO:0000256" key="3">
    <source>
        <dbReference type="ARBA" id="ARBA00012572"/>
    </source>
</evidence>
<evidence type="ECO:0000256" key="5">
    <source>
        <dbReference type="ARBA" id="ARBA00022605"/>
    </source>
</evidence>
<dbReference type="GO" id="GO:0016853">
    <property type="term" value="F:isomerase activity"/>
    <property type="evidence" value="ECO:0007669"/>
    <property type="project" value="UniProtKB-KW"/>
</dbReference>
<dbReference type="EC" id="5.3.1.24" evidence="3 9"/>
<comment type="pathway">
    <text evidence="2 9">Amino-acid biosynthesis; L-tryptophan biosynthesis; L-tryptophan from chorismate: step 3/5.</text>
</comment>
<evidence type="ECO:0000256" key="4">
    <source>
        <dbReference type="ARBA" id="ARBA00022272"/>
    </source>
</evidence>
<keyword evidence="6 9" id="KW-0822">Tryptophan biosynthesis</keyword>
<dbReference type="PANTHER" id="PTHR42894">
    <property type="entry name" value="N-(5'-PHOSPHORIBOSYL)ANTHRANILATE ISOMERASE"/>
    <property type="match status" value="1"/>
</dbReference>
<dbReference type="InterPro" id="IPR011060">
    <property type="entry name" value="RibuloseP-bd_barrel"/>
</dbReference>
<proteinExistence type="inferred from homology"/>
<dbReference type="RefSeq" id="WP_345971914.1">
    <property type="nucleotide sequence ID" value="NZ_CP147920.1"/>
</dbReference>
<sequence>MRVKITGITNLEDALAAVDEGADAIDFIFFQGSRRFITPEAAFKIVEQLPPFVEKVGIFVDSDAKFINKAIALSGITLAQIHFEATDALYGSLVAPHLRVVRAQREADVDYLSDRYRIVDVFGANTLKADGSLDLSWFEGKDCSKIILSGNLTPENVAQALPYGFYGVDVSTAVESEPGKKDREKMRAFIRAAKQC</sequence>
<evidence type="ECO:0000259" key="10">
    <source>
        <dbReference type="Pfam" id="PF00697"/>
    </source>
</evidence>
<comment type="similarity">
    <text evidence="9">Belongs to the TrpF family.</text>
</comment>